<organism evidence="2 3">
    <name type="scientific">Chengkuizengella axinellae</name>
    <dbReference type="NCBI Taxonomy" id="3064388"/>
    <lineage>
        <taxon>Bacteria</taxon>
        <taxon>Bacillati</taxon>
        <taxon>Bacillota</taxon>
        <taxon>Bacilli</taxon>
        <taxon>Bacillales</taxon>
        <taxon>Paenibacillaceae</taxon>
        <taxon>Chengkuizengella</taxon>
    </lineage>
</organism>
<dbReference type="Gene3D" id="3.90.1200.10">
    <property type="match status" value="1"/>
</dbReference>
<proteinExistence type="predicted"/>
<protein>
    <submittedName>
        <fullName evidence="2">Aminoglycoside phosphotransferase family protein</fullName>
        <ecNumber evidence="2">2.7.1.-</ecNumber>
    </submittedName>
</protein>
<dbReference type="RefSeq" id="WP_305993823.1">
    <property type="nucleotide sequence ID" value="NZ_JAVAMP010000015.1"/>
</dbReference>
<dbReference type="SUPFAM" id="SSF56112">
    <property type="entry name" value="Protein kinase-like (PK-like)"/>
    <property type="match status" value="1"/>
</dbReference>
<accession>A0ABT9J4I8</accession>
<dbReference type="PANTHER" id="PTHR21310">
    <property type="entry name" value="AMINOGLYCOSIDE PHOSPHOTRANSFERASE-RELATED-RELATED"/>
    <property type="match status" value="1"/>
</dbReference>
<name>A0ABT9J4I8_9BACL</name>
<dbReference type="InterPro" id="IPR002575">
    <property type="entry name" value="Aminoglycoside_PTrfase"/>
</dbReference>
<evidence type="ECO:0000259" key="1">
    <source>
        <dbReference type="Pfam" id="PF01636"/>
    </source>
</evidence>
<dbReference type="Gene3D" id="3.30.200.20">
    <property type="entry name" value="Phosphorylase Kinase, domain 1"/>
    <property type="match status" value="1"/>
</dbReference>
<evidence type="ECO:0000313" key="3">
    <source>
        <dbReference type="Proteomes" id="UP001231941"/>
    </source>
</evidence>
<reference evidence="2 3" key="1">
    <citation type="submission" date="2023-08" db="EMBL/GenBank/DDBJ databases">
        <authorList>
            <person name="Park J.-S."/>
        </authorList>
    </citation>
    <scope>NUCLEOTIDE SEQUENCE [LARGE SCALE GENOMIC DNA]</scope>
    <source>
        <strain evidence="2 3">2205SS18-9</strain>
    </source>
</reference>
<dbReference type="PANTHER" id="PTHR21310:SF42">
    <property type="entry name" value="BIFUNCTIONAL AAC_APH"/>
    <property type="match status" value="1"/>
</dbReference>
<dbReference type="EMBL" id="JAVAMP010000015">
    <property type="protein sequence ID" value="MDP5276516.1"/>
    <property type="molecule type" value="Genomic_DNA"/>
</dbReference>
<dbReference type="EC" id="2.7.1.-" evidence="2"/>
<sequence>MYNQYIDRIKQVYPDLWIDDVEPNKIGQNNDVLMINKSLVFRFPKYLKGITNLKDETELVNKIKDRVTITIPNPIYQSFEILEAGKVFTGYKKIQGSPLWREELSNIKDVNLFKKLASQLATFLFEVHSIPLHEINPIFKHQKQKGIRTEVEELFENIQNRLYSFMRKDAKENITHMFEVFLNNPNNLEMNLTLIHGDFGASNILWDSFYGEISGIIDFGGSGIGDPAYDFSGLLSSYGETFFQLCIEQYPNGNEISDRVSFYKKTFALQEALHGLENKDNHAFENGIKEYR</sequence>
<gene>
    <name evidence="2" type="ORF">Q5Y73_20685</name>
</gene>
<comment type="caution">
    <text evidence="2">The sequence shown here is derived from an EMBL/GenBank/DDBJ whole genome shotgun (WGS) entry which is preliminary data.</text>
</comment>
<dbReference type="Pfam" id="PF01636">
    <property type="entry name" value="APH"/>
    <property type="match status" value="1"/>
</dbReference>
<feature type="domain" description="Aminoglycoside phosphotransferase" evidence="1">
    <location>
        <begin position="21"/>
        <end position="255"/>
    </location>
</feature>
<keyword evidence="2" id="KW-0808">Transferase</keyword>
<dbReference type="Proteomes" id="UP001231941">
    <property type="component" value="Unassembled WGS sequence"/>
</dbReference>
<dbReference type="GO" id="GO:0016740">
    <property type="term" value="F:transferase activity"/>
    <property type="evidence" value="ECO:0007669"/>
    <property type="project" value="UniProtKB-KW"/>
</dbReference>
<dbReference type="InterPro" id="IPR051678">
    <property type="entry name" value="AGP_Transferase"/>
</dbReference>
<evidence type="ECO:0000313" key="2">
    <source>
        <dbReference type="EMBL" id="MDP5276516.1"/>
    </source>
</evidence>
<keyword evidence="3" id="KW-1185">Reference proteome</keyword>
<dbReference type="InterPro" id="IPR011009">
    <property type="entry name" value="Kinase-like_dom_sf"/>
</dbReference>